<proteinExistence type="inferred from homology"/>
<evidence type="ECO:0000256" key="15">
    <source>
        <dbReference type="SAM" id="SignalP"/>
    </source>
</evidence>
<keyword evidence="5" id="KW-0479">Metal-binding</keyword>
<evidence type="ECO:0000256" key="6">
    <source>
        <dbReference type="ARBA" id="ARBA00022729"/>
    </source>
</evidence>
<dbReference type="FunFam" id="2.60.40.10:FF:000358">
    <property type="entry name" value="Prolactin receptor"/>
    <property type="match status" value="1"/>
</dbReference>
<keyword evidence="10 14" id="KW-0472">Membrane</keyword>
<reference evidence="17" key="2">
    <citation type="submission" date="2025-08" db="UniProtKB">
        <authorList>
            <consortium name="Ensembl"/>
        </authorList>
    </citation>
    <scope>IDENTIFICATION</scope>
</reference>
<evidence type="ECO:0000256" key="7">
    <source>
        <dbReference type="ARBA" id="ARBA00022737"/>
    </source>
</evidence>
<comment type="subcellular location">
    <subcellularLocation>
        <location evidence="1">Membrane</location>
        <topology evidence="1">Single-pass type I membrane protein</topology>
    </subcellularLocation>
</comment>
<dbReference type="PANTHER" id="PTHR23037:SF46">
    <property type="entry name" value="INTERLEUKIN 5 RECEPTOR SUBUNIT ALPHA"/>
    <property type="match status" value="1"/>
</dbReference>
<keyword evidence="4 14" id="KW-0812">Transmembrane</keyword>
<keyword evidence="8" id="KW-0862">Zinc</keyword>
<dbReference type="CDD" id="cd00063">
    <property type="entry name" value="FN3"/>
    <property type="match status" value="1"/>
</dbReference>
<dbReference type="GO" id="GO:0046872">
    <property type="term" value="F:metal ion binding"/>
    <property type="evidence" value="ECO:0007669"/>
    <property type="project" value="UniProtKB-KW"/>
</dbReference>
<dbReference type="STRING" id="99883.ENSTNIP00000004153"/>
<dbReference type="InterPro" id="IPR013783">
    <property type="entry name" value="Ig-like_fold"/>
</dbReference>
<dbReference type="Proteomes" id="UP000007303">
    <property type="component" value="Unassembled WGS sequence"/>
</dbReference>
<evidence type="ECO:0000256" key="4">
    <source>
        <dbReference type="ARBA" id="ARBA00022692"/>
    </source>
</evidence>
<feature type="signal peptide" evidence="15">
    <location>
        <begin position="1"/>
        <end position="28"/>
    </location>
</feature>
<keyword evidence="9 14" id="KW-1133">Transmembrane helix</keyword>
<dbReference type="SUPFAM" id="SSF49265">
    <property type="entry name" value="Fibronectin type III"/>
    <property type="match status" value="2"/>
</dbReference>
<dbReference type="Pfam" id="PF00041">
    <property type="entry name" value="fn3"/>
    <property type="match status" value="1"/>
</dbReference>
<reference evidence="17" key="3">
    <citation type="submission" date="2025-09" db="UniProtKB">
        <authorList>
            <consortium name="Ensembl"/>
        </authorList>
    </citation>
    <scope>IDENTIFICATION</scope>
</reference>
<feature type="domain" description="Fibronectin type-III" evidence="16">
    <location>
        <begin position="30"/>
        <end position="131"/>
    </location>
</feature>
<evidence type="ECO:0000313" key="18">
    <source>
        <dbReference type="Proteomes" id="UP000007303"/>
    </source>
</evidence>
<dbReference type="PANTHER" id="PTHR23037">
    <property type="entry name" value="CYTOKINE RECEPTOR"/>
    <property type="match status" value="1"/>
</dbReference>
<dbReference type="InterPro" id="IPR003961">
    <property type="entry name" value="FN3_dom"/>
</dbReference>
<evidence type="ECO:0000256" key="2">
    <source>
        <dbReference type="ARBA" id="ARBA00007885"/>
    </source>
</evidence>
<dbReference type="InterPro" id="IPR015152">
    <property type="entry name" value="Growth/epo_recpt_lig-bind"/>
</dbReference>
<dbReference type="FunFam" id="2.60.40.10:FF:000287">
    <property type="entry name" value="Prolactin receptor"/>
    <property type="match status" value="1"/>
</dbReference>
<name>H3C7D2_TETNG</name>
<evidence type="ECO:0000256" key="14">
    <source>
        <dbReference type="SAM" id="Phobius"/>
    </source>
</evidence>
<evidence type="ECO:0000259" key="16">
    <source>
        <dbReference type="PROSITE" id="PS50853"/>
    </source>
</evidence>
<dbReference type="Gene3D" id="2.60.40.10">
    <property type="entry name" value="Immunoglobulins"/>
    <property type="match status" value="2"/>
</dbReference>
<dbReference type="PROSITE" id="PS50853">
    <property type="entry name" value="FN3"/>
    <property type="match status" value="2"/>
</dbReference>
<keyword evidence="13" id="KW-0325">Glycoprotein</keyword>
<dbReference type="AlphaFoldDB" id="H3C7D2"/>
<keyword evidence="18" id="KW-1185">Reference proteome</keyword>
<protein>
    <recommendedName>
        <fullName evidence="3">Prolactin receptor</fullName>
    </recommendedName>
</protein>
<keyword evidence="11" id="KW-1015">Disulfide bond</keyword>
<evidence type="ECO:0000256" key="8">
    <source>
        <dbReference type="ARBA" id="ARBA00022833"/>
    </source>
</evidence>
<evidence type="ECO:0000256" key="9">
    <source>
        <dbReference type="ARBA" id="ARBA00022989"/>
    </source>
</evidence>
<organism evidence="17 18">
    <name type="scientific">Tetraodon nigroviridis</name>
    <name type="common">Spotted green pufferfish</name>
    <name type="synonym">Chelonodon nigroviridis</name>
    <dbReference type="NCBI Taxonomy" id="99883"/>
    <lineage>
        <taxon>Eukaryota</taxon>
        <taxon>Metazoa</taxon>
        <taxon>Chordata</taxon>
        <taxon>Craniata</taxon>
        <taxon>Vertebrata</taxon>
        <taxon>Euteleostomi</taxon>
        <taxon>Actinopterygii</taxon>
        <taxon>Neopterygii</taxon>
        <taxon>Teleostei</taxon>
        <taxon>Neoteleostei</taxon>
        <taxon>Acanthomorphata</taxon>
        <taxon>Eupercaria</taxon>
        <taxon>Tetraodontiformes</taxon>
        <taxon>Tetradontoidea</taxon>
        <taxon>Tetraodontidae</taxon>
        <taxon>Tetraodon</taxon>
    </lineage>
</organism>
<evidence type="ECO:0000256" key="5">
    <source>
        <dbReference type="ARBA" id="ARBA00022723"/>
    </source>
</evidence>
<dbReference type="OMA" id="GMSSECK"/>
<dbReference type="InterPro" id="IPR036116">
    <property type="entry name" value="FN3_sf"/>
</dbReference>
<dbReference type="GO" id="GO:0009897">
    <property type="term" value="C:external side of plasma membrane"/>
    <property type="evidence" value="ECO:0007669"/>
    <property type="project" value="TreeGrafter"/>
</dbReference>
<feature type="transmembrane region" description="Helical" evidence="14">
    <location>
        <begin position="238"/>
        <end position="259"/>
    </location>
</feature>
<dbReference type="GO" id="GO:0004896">
    <property type="term" value="F:cytokine receptor activity"/>
    <property type="evidence" value="ECO:0007669"/>
    <property type="project" value="TreeGrafter"/>
</dbReference>
<reference evidence="18" key="1">
    <citation type="journal article" date="2004" name="Nature">
        <title>Genome duplication in the teleost fish Tetraodon nigroviridis reveals the early vertebrate proto-karyotype.</title>
        <authorList>
            <person name="Jaillon O."/>
            <person name="Aury J.-M."/>
            <person name="Brunet F."/>
            <person name="Petit J.-L."/>
            <person name="Stange-Thomann N."/>
            <person name="Mauceli E."/>
            <person name="Bouneau L."/>
            <person name="Fischer C."/>
            <person name="Ozouf-Costaz C."/>
            <person name="Bernot A."/>
            <person name="Nicaud S."/>
            <person name="Jaffe D."/>
            <person name="Fisher S."/>
            <person name="Lutfalla G."/>
            <person name="Dossat C."/>
            <person name="Segurens B."/>
            <person name="Dasilva C."/>
            <person name="Salanoubat M."/>
            <person name="Levy M."/>
            <person name="Boudet N."/>
            <person name="Castellano S."/>
            <person name="Anthouard V."/>
            <person name="Jubin C."/>
            <person name="Castelli V."/>
            <person name="Katinka M."/>
            <person name="Vacherie B."/>
            <person name="Biemont C."/>
            <person name="Skalli Z."/>
            <person name="Cattolico L."/>
            <person name="Poulain J."/>
            <person name="De Berardinis V."/>
            <person name="Cruaud C."/>
            <person name="Duprat S."/>
            <person name="Brottier P."/>
            <person name="Coutanceau J.-P."/>
            <person name="Gouzy J."/>
            <person name="Parra G."/>
            <person name="Lardier G."/>
            <person name="Chapple C."/>
            <person name="McKernan K.J."/>
            <person name="McEwan P."/>
            <person name="Bosak S."/>
            <person name="Kellis M."/>
            <person name="Volff J.-N."/>
            <person name="Guigo R."/>
            <person name="Zody M.C."/>
            <person name="Mesirov J."/>
            <person name="Lindblad-Toh K."/>
            <person name="Birren B."/>
            <person name="Nusbaum C."/>
            <person name="Kahn D."/>
            <person name="Robinson-Rechavi M."/>
            <person name="Laudet V."/>
            <person name="Schachter V."/>
            <person name="Quetier F."/>
            <person name="Saurin W."/>
            <person name="Scarpelli C."/>
            <person name="Wincker P."/>
            <person name="Lander E.S."/>
            <person name="Weissenbach J."/>
            <person name="Roest Crollius H."/>
        </authorList>
    </citation>
    <scope>NUCLEOTIDE SEQUENCE [LARGE SCALE GENOMIC DNA]</scope>
</reference>
<evidence type="ECO:0000256" key="12">
    <source>
        <dbReference type="ARBA" id="ARBA00023170"/>
    </source>
</evidence>
<evidence type="ECO:0000313" key="17">
    <source>
        <dbReference type="Ensembl" id="ENSTNIP00000004153.1"/>
    </source>
</evidence>
<dbReference type="InParanoid" id="H3C7D2"/>
<dbReference type="SMART" id="SM00060">
    <property type="entry name" value="FN3"/>
    <property type="match status" value="2"/>
</dbReference>
<feature type="domain" description="Fibronectin type-III" evidence="16">
    <location>
        <begin position="132"/>
        <end position="231"/>
    </location>
</feature>
<dbReference type="Ensembl" id="ENSTNIT00000004287.1">
    <property type="protein sequence ID" value="ENSTNIP00000004153.1"/>
    <property type="gene ID" value="ENSTNIG00000001789.1"/>
</dbReference>
<evidence type="ECO:0000256" key="1">
    <source>
        <dbReference type="ARBA" id="ARBA00004479"/>
    </source>
</evidence>
<keyword evidence="7" id="KW-0677">Repeat</keyword>
<dbReference type="GeneTree" id="ENSGT00940000154851"/>
<evidence type="ECO:0000256" key="13">
    <source>
        <dbReference type="ARBA" id="ARBA00023180"/>
    </source>
</evidence>
<keyword evidence="12" id="KW-0675">Receptor</keyword>
<feature type="chain" id="PRO_5043836833" description="Prolactin receptor" evidence="15">
    <location>
        <begin position="29"/>
        <end position="512"/>
    </location>
</feature>
<sequence length="512" mass="57395">MTRDVMRTCSTQLVLLLLLSAAGDFTSTSPPGKPVLLGCRSPEKETFSCWWLPGSAGGLPTTHRLFYNRDRLTGEQECPDYESAGNNSCFFNKSHTSIWDEYSLTVVAFNALGNVTSDPLKIEVMKIVKPNPPKNVTLLVEEIDKTPNLHITWEPPFNVIVKSGWITLKYGLRVKQGNNGKWKEYLSGKQTHYSMYSISPGATYTVQVRCRLDHGSWSEWSDAASKKVPNFLEKGKPFWIFVSMLFAVPFLAAMCVLAMKWNYVKQRILPPVPGPKIIGFDFKHLKAGQPEDLNTLLFNQNFPLMEAWRDQMDDYLIVTEIDKGFLPDRNKNFIIPTIYCAESEIQHQESTCLQKEPEKVGTGGSNNFVLGEGIPIAEPFQSADRQTGSGFHLTPLNPTENSLLDCENTFKPHANGGYVDIATHPEHMQKDNSAQRQVKSWSEDYSRVKDVNGVSVVFLETAPVYTTTKEKDYTDFACQETKTPCETALNEGTSTGAMESGYVDTVPHTARI</sequence>
<comment type="similarity">
    <text evidence="2">Belongs to the type I cytokine receptor family. Type 1 subfamily.</text>
</comment>
<dbReference type="HOGENOM" id="CLU_017892_2_1_1"/>
<keyword evidence="6 15" id="KW-0732">Signal</keyword>
<dbReference type="Pfam" id="PF09067">
    <property type="entry name" value="EpoR_lig-bind"/>
    <property type="match status" value="1"/>
</dbReference>
<evidence type="ECO:0000256" key="10">
    <source>
        <dbReference type="ARBA" id="ARBA00023136"/>
    </source>
</evidence>
<accession>H3C7D2</accession>
<evidence type="ECO:0000256" key="11">
    <source>
        <dbReference type="ARBA" id="ARBA00023157"/>
    </source>
</evidence>
<evidence type="ECO:0000256" key="3">
    <source>
        <dbReference type="ARBA" id="ARBA00019818"/>
    </source>
</evidence>